<dbReference type="SUPFAM" id="SSF54211">
    <property type="entry name" value="Ribosomal protein S5 domain 2-like"/>
    <property type="match status" value="1"/>
</dbReference>
<dbReference type="UniPathway" id="UPA00057">
    <property type="reaction ID" value="UER00099"/>
</dbReference>
<dbReference type="AlphaFoldDB" id="A0A0F2LLU0"/>
<dbReference type="Gene3D" id="3.30.230.10">
    <property type="match status" value="1"/>
</dbReference>
<evidence type="ECO:0000256" key="4">
    <source>
        <dbReference type="ARBA" id="ARBA00022741"/>
    </source>
</evidence>
<dbReference type="InterPro" id="IPR014721">
    <property type="entry name" value="Ribsml_uS5_D2-typ_fold_subgr"/>
</dbReference>
<proteinExistence type="predicted"/>
<dbReference type="GO" id="GO:0005524">
    <property type="term" value="F:ATP binding"/>
    <property type="evidence" value="ECO:0007669"/>
    <property type="project" value="UniProtKB-KW"/>
</dbReference>
<keyword evidence="4" id="KW-0547">Nucleotide-binding</keyword>
<gene>
    <name evidence="10" type="ORF">TQ35_005195</name>
    <name evidence="9" type="ORF">TQ35_06990</name>
</gene>
<dbReference type="GO" id="GO:0019287">
    <property type="term" value="P:isopentenyl diphosphate biosynthetic process, mevalonate pathway"/>
    <property type="evidence" value="ECO:0007669"/>
    <property type="project" value="UniProtKB-UniPathway"/>
</dbReference>
<dbReference type="EMBL" id="JZWS01000095">
    <property type="protein sequence ID" value="KJR78487.1"/>
    <property type="molecule type" value="Genomic_DNA"/>
</dbReference>
<evidence type="ECO:0000259" key="8">
    <source>
        <dbReference type="Pfam" id="PF08544"/>
    </source>
</evidence>
<feature type="domain" description="GHMP kinase C-terminal" evidence="8">
    <location>
        <begin position="244"/>
        <end position="299"/>
    </location>
</feature>
<dbReference type="EC" id="2.7.4.2" evidence="2"/>
<dbReference type="InterPro" id="IPR006204">
    <property type="entry name" value="GHMP_kinase_N_dom"/>
</dbReference>
<comment type="pathway">
    <text evidence="1">Isoprenoid biosynthesis; isopentenyl diphosphate biosynthesis via mevalonate pathway; isopentenyl diphosphate from (R)-mevalonate: step 2/3.</text>
</comment>
<name>A0A0F2LLU0_9CREN</name>
<dbReference type="GO" id="GO:0010142">
    <property type="term" value="P:farnesyl diphosphate biosynthetic process, mevalonate pathway"/>
    <property type="evidence" value="ECO:0007669"/>
    <property type="project" value="TreeGrafter"/>
</dbReference>
<comment type="caution">
    <text evidence="9">The sequence shown here is derived from an EMBL/GenBank/DDBJ whole genome shotgun (WGS) entry which is preliminary data.</text>
</comment>
<dbReference type="PATRIC" id="fig|1326980.8.peg.2289"/>
<dbReference type="EMBL" id="JZWS02000003">
    <property type="protein sequence ID" value="MCL7343955.1"/>
    <property type="molecule type" value="Genomic_DNA"/>
</dbReference>
<evidence type="ECO:0000256" key="6">
    <source>
        <dbReference type="ARBA" id="ARBA00022840"/>
    </source>
</evidence>
<evidence type="ECO:0000256" key="3">
    <source>
        <dbReference type="ARBA" id="ARBA00022679"/>
    </source>
</evidence>
<evidence type="ECO:0000256" key="5">
    <source>
        <dbReference type="ARBA" id="ARBA00022777"/>
    </source>
</evidence>
<reference evidence="9" key="1">
    <citation type="submission" date="2015-03" db="EMBL/GenBank/DDBJ databases">
        <title>Metagenome Sequencing of an Archaeal-Dominated Microbial Community from a Hot Spring at the Los Azufres Geothermal Field, Mexico.</title>
        <authorList>
            <person name="Servin-Garciduenas L.E."/>
            <person name="Martinez-Romero E."/>
        </authorList>
    </citation>
    <scope>NUCLEOTIDE SEQUENCE [LARGE SCALE GENOMIC DNA]</scope>
    <source>
        <strain evidence="9">AZ1-454</strain>
    </source>
</reference>
<dbReference type="Pfam" id="PF08544">
    <property type="entry name" value="GHMP_kinases_C"/>
    <property type="match status" value="1"/>
</dbReference>
<dbReference type="PANTHER" id="PTHR31814">
    <property type="match status" value="1"/>
</dbReference>
<dbReference type="Pfam" id="PF00288">
    <property type="entry name" value="GHMP_kinases_N"/>
    <property type="match status" value="1"/>
</dbReference>
<keyword evidence="6" id="KW-0067">ATP-binding</keyword>
<accession>A0A0F2LLU0</accession>
<evidence type="ECO:0000256" key="2">
    <source>
        <dbReference type="ARBA" id="ARBA00012958"/>
    </source>
</evidence>
<feature type="domain" description="GHMP kinase N-terminal" evidence="7">
    <location>
        <begin position="56"/>
        <end position="147"/>
    </location>
</feature>
<dbReference type="InterPro" id="IPR036554">
    <property type="entry name" value="GHMP_kinase_C_sf"/>
</dbReference>
<reference evidence="10" key="2">
    <citation type="submission" date="2022-05" db="EMBL/GenBank/DDBJ databases">
        <title>Metagenome Sequencing of an Archaeal-Dominated Microbial Community from a Hot Spring at the Los Azufres Geothermal Field, Mexico.</title>
        <authorList>
            <person name="Marin-Paredes R."/>
            <person name="Martinez-Romero E."/>
            <person name="Servin-Garciduenas L.E."/>
        </authorList>
    </citation>
    <scope>NUCLEOTIDE SEQUENCE</scope>
    <source>
        <strain evidence="10">AZ1-454</strain>
    </source>
</reference>
<dbReference type="Gene3D" id="3.30.70.890">
    <property type="entry name" value="GHMP kinase, C-terminal domain"/>
    <property type="match status" value="1"/>
</dbReference>
<protein>
    <recommendedName>
        <fullName evidence="2">phosphomevalonate kinase</fullName>
        <ecNumber evidence="2">2.7.4.2</ecNumber>
    </recommendedName>
</protein>
<dbReference type="InterPro" id="IPR020568">
    <property type="entry name" value="Ribosomal_Su5_D2-typ_SF"/>
</dbReference>
<dbReference type="GO" id="GO:0004631">
    <property type="term" value="F:phosphomevalonate kinase activity"/>
    <property type="evidence" value="ECO:0007669"/>
    <property type="project" value="UniProtKB-EC"/>
</dbReference>
<keyword evidence="5 9" id="KW-0418">Kinase</keyword>
<keyword evidence="3" id="KW-0808">Transferase</keyword>
<evidence type="ECO:0000313" key="9">
    <source>
        <dbReference type="EMBL" id="KJR78487.1"/>
    </source>
</evidence>
<organism evidence="9">
    <name type="scientific">Candidatus Aramenus sulfurataquae</name>
    <dbReference type="NCBI Taxonomy" id="1326980"/>
    <lineage>
        <taxon>Archaea</taxon>
        <taxon>Thermoproteota</taxon>
        <taxon>Thermoprotei</taxon>
        <taxon>Sulfolobales</taxon>
        <taxon>Sulfolobaceae</taxon>
        <taxon>Candidatus Aramenus</taxon>
    </lineage>
</organism>
<evidence type="ECO:0000256" key="1">
    <source>
        <dbReference type="ARBA" id="ARBA00005017"/>
    </source>
</evidence>
<dbReference type="SUPFAM" id="SSF55060">
    <property type="entry name" value="GHMP Kinase, C-terminal domain"/>
    <property type="match status" value="1"/>
</dbReference>
<evidence type="ECO:0000259" key="7">
    <source>
        <dbReference type="Pfam" id="PF00288"/>
    </source>
</evidence>
<dbReference type="PANTHER" id="PTHR31814:SF2">
    <property type="entry name" value="PHOSPHOMEVALONATE KINASE"/>
    <property type="match status" value="1"/>
</dbReference>
<dbReference type="InterPro" id="IPR013750">
    <property type="entry name" value="GHMP_kinase_C_dom"/>
</dbReference>
<sequence length="316" mass="34887">MISAPGKILWIGSYSVVFGGLSHVIAVDRRVRCEVVGRDKLLFETSYGTFTEGNDLVKSVISVVKEKFGEFPKMHVKLMNDPGFEIDGKKVGLGSSAAATVALTACAYKEVTGRVDVDEVYKLSQKANYIRQRGIGSGFDVASATYGSVVYRRFTDVEKMDSYVEPLKLGNYDMVLGFTGRSASTVNLVEKFVMKSEDPKFKEYMEELDRENKTAINLLKLGKVDEACVHVNNAWNFLNYVAEEVVGVKLKSERDEEVMEAAMEEGAWVSIMPGAAGGDVVFALGKELGKVRERWAKMGIKVLNVRESEGGLKVEE</sequence>
<dbReference type="InterPro" id="IPR035102">
    <property type="entry name" value="Phosphomevalonate_kinase"/>
</dbReference>
<evidence type="ECO:0000313" key="10">
    <source>
        <dbReference type="EMBL" id="MCL7343955.1"/>
    </source>
</evidence>